<evidence type="ECO:0000313" key="5">
    <source>
        <dbReference type="Proteomes" id="UP000070412"/>
    </source>
</evidence>
<dbReference type="Proteomes" id="UP000070412">
    <property type="component" value="Unassembled WGS sequence"/>
</dbReference>
<feature type="compositionally biased region" description="Low complexity" evidence="1">
    <location>
        <begin position="1406"/>
        <end position="1444"/>
    </location>
</feature>
<name>A0A834R7P4_SARSC</name>
<evidence type="ECO:0000313" key="4">
    <source>
        <dbReference type="EnsemblMetazoa" id="KAF7491403.1"/>
    </source>
</evidence>
<dbReference type="CDD" id="cd23064">
    <property type="entry name" value="PDZ3_INAD-like"/>
    <property type="match status" value="1"/>
</dbReference>
<dbReference type="EMBL" id="WVUK01000060">
    <property type="protein sequence ID" value="KAF7491403.1"/>
    <property type="molecule type" value="Genomic_DNA"/>
</dbReference>
<feature type="region of interest" description="Disordered" evidence="1">
    <location>
        <begin position="1406"/>
        <end position="1447"/>
    </location>
</feature>
<feature type="domain" description="PDZ" evidence="2">
    <location>
        <begin position="1061"/>
        <end position="1144"/>
    </location>
</feature>
<feature type="compositionally biased region" description="Basic and acidic residues" evidence="1">
    <location>
        <begin position="339"/>
        <end position="348"/>
    </location>
</feature>
<feature type="compositionally biased region" description="Basic and acidic residues" evidence="1">
    <location>
        <begin position="833"/>
        <end position="849"/>
    </location>
</feature>
<protein>
    <submittedName>
        <fullName evidence="3">InaD-like protein</fullName>
    </submittedName>
</protein>
<dbReference type="Pfam" id="PF00595">
    <property type="entry name" value="PDZ"/>
    <property type="match status" value="5"/>
</dbReference>
<feature type="compositionally biased region" description="Basic and acidic residues" evidence="1">
    <location>
        <begin position="21"/>
        <end position="38"/>
    </location>
</feature>
<feature type="region of interest" description="Disordered" evidence="1">
    <location>
        <begin position="1350"/>
        <end position="1391"/>
    </location>
</feature>
<dbReference type="SMART" id="SM00228">
    <property type="entry name" value="PDZ"/>
    <property type="match status" value="5"/>
</dbReference>
<accession>A0A834R7P4</accession>
<feature type="domain" description="PDZ" evidence="2">
    <location>
        <begin position="1750"/>
        <end position="1832"/>
    </location>
</feature>
<dbReference type="EnsemblMetazoa" id="SSS_6516s_mrna">
    <property type="protein sequence ID" value="KAF7491403.1"/>
    <property type="gene ID" value="SSS_6516"/>
</dbReference>
<dbReference type="FunFam" id="2.30.42.10:FF:000038">
    <property type="entry name" value="Multiple PDZ domain protein isoform X1"/>
    <property type="match status" value="1"/>
</dbReference>
<feature type="compositionally biased region" description="Basic residues" evidence="1">
    <location>
        <begin position="381"/>
        <end position="392"/>
    </location>
</feature>
<dbReference type="PANTHER" id="PTHR19964:SF84">
    <property type="entry name" value="LIGAND OF NUMB PROTEIN X 2-LIKE ISOFORM X1"/>
    <property type="match status" value="1"/>
</dbReference>
<feature type="compositionally biased region" description="Low complexity" evidence="1">
    <location>
        <begin position="854"/>
        <end position="867"/>
    </location>
</feature>
<feature type="region of interest" description="Disordered" evidence="1">
    <location>
        <begin position="196"/>
        <end position="228"/>
    </location>
</feature>
<feature type="compositionally biased region" description="Polar residues" evidence="1">
    <location>
        <begin position="1294"/>
        <end position="1313"/>
    </location>
</feature>
<dbReference type="CDD" id="cd06673">
    <property type="entry name" value="PDZ10_MUPP1-PDZ8_PATJ-like"/>
    <property type="match status" value="1"/>
</dbReference>
<dbReference type="InterPro" id="IPR051342">
    <property type="entry name" value="PDZ_scaffold"/>
</dbReference>
<feature type="compositionally biased region" description="Low complexity" evidence="1">
    <location>
        <begin position="1350"/>
        <end position="1370"/>
    </location>
</feature>
<feature type="region of interest" description="Disordered" evidence="1">
    <location>
        <begin position="332"/>
        <end position="417"/>
    </location>
</feature>
<dbReference type="CDD" id="cd06672">
    <property type="entry name" value="PDZ8_MUPP1-PDZ7_PATJ-PDZ2_INAD-like"/>
    <property type="match status" value="1"/>
</dbReference>
<feature type="region of interest" description="Disordered" evidence="1">
    <location>
        <begin position="1"/>
        <end position="45"/>
    </location>
</feature>
<evidence type="ECO:0000313" key="3">
    <source>
        <dbReference type="EMBL" id="KAF7491403.1"/>
    </source>
</evidence>
<dbReference type="OrthoDB" id="438726at2759"/>
<feature type="compositionally biased region" description="Basic and acidic residues" evidence="1">
    <location>
        <begin position="903"/>
        <end position="912"/>
    </location>
</feature>
<reference evidence="4" key="3">
    <citation type="submission" date="2022-06" db="UniProtKB">
        <authorList>
            <consortium name="EnsemblMetazoa"/>
        </authorList>
    </citation>
    <scope>IDENTIFICATION</scope>
</reference>
<dbReference type="SUPFAM" id="SSF50156">
    <property type="entry name" value="PDZ domain-like"/>
    <property type="match status" value="5"/>
</dbReference>
<feature type="domain" description="PDZ" evidence="2">
    <location>
        <begin position="1617"/>
        <end position="1700"/>
    </location>
</feature>
<feature type="compositionally biased region" description="Low complexity" evidence="1">
    <location>
        <begin position="1174"/>
        <end position="1191"/>
    </location>
</feature>
<reference evidence="5" key="1">
    <citation type="journal article" date="2020" name="PLoS Negl. Trop. Dis.">
        <title>High-quality nuclear genome for Sarcoptes scabiei-A critical resource for a neglected parasite.</title>
        <authorList>
            <person name="Korhonen P.K."/>
            <person name="Gasser R.B."/>
            <person name="Ma G."/>
            <person name="Wang T."/>
            <person name="Stroehlein A.J."/>
            <person name="Young N.D."/>
            <person name="Ang C.S."/>
            <person name="Fernando D.D."/>
            <person name="Lu H.C."/>
            <person name="Taylor S."/>
            <person name="Reynolds S.L."/>
            <person name="Mofiz E."/>
            <person name="Najaraj S.H."/>
            <person name="Gowda H."/>
            <person name="Madugundu A."/>
            <person name="Renuse S."/>
            <person name="Holt D."/>
            <person name="Pandey A."/>
            <person name="Papenfuss A.T."/>
            <person name="Fischer K."/>
        </authorList>
    </citation>
    <scope>NUCLEOTIDE SEQUENCE [LARGE SCALE GENOMIC DNA]</scope>
</reference>
<gene>
    <name evidence="3" type="ORF">SSS_6516</name>
</gene>
<evidence type="ECO:0000256" key="1">
    <source>
        <dbReference type="SAM" id="MobiDB-lite"/>
    </source>
</evidence>
<dbReference type="PANTHER" id="PTHR19964">
    <property type="entry name" value="MULTIPLE PDZ DOMAIN PROTEIN"/>
    <property type="match status" value="1"/>
</dbReference>
<dbReference type="InterPro" id="IPR001478">
    <property type="entry name" value="PDZ"/>
</dbReference>
<feature type="compositionally biased region" description="Polar residues" evidence="1">
    <location>
        <begin position="1371"/>
        <end position="1391"/>
    </location>
</feature>
<evidence type="ECO:0000259" key="2">
    <source>
        <dbReference type="PROSITE" id="PS50106"/>
    </source>
</evidence>
<feature type="region of interest" description="Disordered" evidence="1">
    <location>
        <begin position="1289"/>
        <end position="1329"/>
    </location>
</feature>
<feature type="domain" description="PDZ" evidence="2">
    <location>
        <begin position="1870"/>
        <end position="1955"/>
    </location>
</feature>
<proteinExistence type="predicted"/>
<dbReference type="Gene3D" id="2.30.42.10">
    <property type="match status" value="5"/>
</dbReference>
<feature type="region of interest" description="Disordered" evidence="1">
    <location>
        <begin position="1720"/>
        <end position="1740"/>
    </location>
</feature>
<sequence length="1955" mass="219822">MAEIDDVKNSSSPQPISNKESIGKDNFDKNLEEKKDDDNGVDSGSVEMQTQEAIKLDRSDNLIFNVEFANDRLEDLKQSQHQIDYDNELGDEKSFNRFNRFDVEASSSSSSSSIPCHNQHVTSRINQNEKKLQIECNRFDASGNSVITTSSLLDNQFQIKNKNFNDSNQYRNHSIQLTNYSSPSLSKFTIDSEKIMTNHNDPNENSDDEDAQKHSTATNKEQIESDQIDFDGTKRLNQSIESIILMDEKFVPKSIANQTDCNLGVRPESRIKFIIQLNSMRSDSIDSRLLESRTNPFDHEKKLNFNKSFDWNIGEQSKTMEAENRINLIINNDNINNDTNKDRNKAETLKVGNSKRNDDDDDNDDQKLQNNSIKIDDHYHPNHRHHHHHHHHQQEQEQQQQEQKQRPEQTTGTIRSSITIIDRNVRWNNETMTKKYEKIPPIVKTMNKSVDNDGKDEINCFHKSNARISKIFDNKIHLNDLIFDSCDNVDDDVMDQNQCLDQKNHIEIFSILEQNQCEWFGSIRKQSLRKKTALLNINPIGSRPKKIATILIDQSLGFDSIINDENKNSHNNFEMVFDCNHSNSSNRICDKQSATNQLIEDILRSSPESMYLQDSQSNFFSIDENADERKKFLELFNSKTVIVNSDGDDEKQSSFKARSKSNRRFEPNKHSSIFSTMNKLANFSLLNKIETNLFDENLDKQFNDRIIESETIKTKSSDLSMKEDVEKHRRRENLNQKLEENDELAMKKSIRFGLIRASLLNKTNLDDNSVEYRIRIDKTDIDKSSPEDIIEVDEARFSSKCEAPIEPKLETVQYENEPMLSARIGSSDSSQKQADKNPIDYGHLDRQSDPNDSSQSHQQQQQQQQQQHHPHRSHQHQQHQHHHHHHHHHHRHHHRKEDEDNEDVRSSSKRIDFNVIQDANEEIDSLREKIKKKYGEIEGDTILVDLHKGIAGLGISLAGNRDRTKMSVFICGMHPKGSAFLDGRLKIGDEILEVNGIALNGRSHLNASAIIKSLSCSAYRIIVLRRDGASEEMAVKPLTQFPVHLEDFLEEKYCKYKGVRTITVRKATQGLGIMIIEGKRADVGRGVFVSDIQDGSPAENAGLSVGDMILCVNQTDLIGADYETAANVLKCADGLLTLIIAKPVTNSTFKSLLPSSTIHTNHSIVSHHSNQLKSSQQSQSYQQQQQQQQQQHRQTNVHKSINSDLQTISTIDPNSLGLILQQQQQHQQQQTPPITRLISSLSTITTTTSTTLDTIEINDVPEIDYDDREKSTITKTSTYESIAPDRNVPIEGTVSRQPNLITATKSLSATKNPKVSEKTRKLSSSSSIPPIRLGQDLLIESSASKKSIALSSKHSTRSSSSTSTIATTQSFGSLQTSSSISNEPNETNESIRSPLQELTSNTSISPLISCSSTSSSSSSSPSPSPSPSSSSSSSTPLSTLSTPTAGMSSKLKPIQELIQSHNENAPKFAPSSLETLLSSKTNVLSRIESPNQLSNRLSDNVSKNNINDKIDETNVDKSILINPNESLESNHSIPDDSSWMINHSDQYRSLSQMLLMTGHHHHHHQINQTMLKEFLLKQEERQSCIDSTKAAALAQQLIEYVSLDYRTCPIQKGSETTIEIVKEKMGLGLSIVGGCDTPLNAVIIQEIYANGAADVDGRLKPGDQILEISGENLRNATHHQAIKALRQTPPVIRMKIYRDNPSNHLSCPSLSHRVQLHCNSYPKSNDENDYDDDDDEKEEENRQNYLQIFETKLLKKQGKGLGLSVAGRKNGPGIFIKEILNGGIAQIESQLMIGDQILEVNGFDLTRIDQKDAALLLKTAKGIINLKIGRLHSVSLLRKPITICSANNSNTSGGTSENKFEMISSDDTKIIELYKGPNGFGFSIVGGYESMHGNLPICVSKIIPNGSASIDGRLQKGDILLTVNGIDLNGLTHDEVVDILKNIDGECQLLILNGR</sequence>
<reference evidence="3" key="2">
    <citation type="submission" date="2020-01" db="EMBL/GenBank/DDBJ databases">
        <authorList>
            <person name="Korhonen P.K.K."/>
            <person name="Guangxu M.G."/>
            <person name="Wang T.W."/>
            <person name="Stroehlein A.J.S."/>
            <person name="Young N.D."/>
            <person name="Ang C.-S.A."/>
            <person name="Fernando D.W.F."/>
            <person name="Lu H.L."/>
            <person name="Taylor S.T."/>
            <person name="Ehtesham M.E.M."/>
            <person name="Najaraj S.H.N."/>
            <person name="Harsha G.H.G."/>
            <person name="Madugundu A.M."/>
            <person name="Renuse S.R."/>
            <person name="Holt D.H."/>
            <person name="Pandey A.P."/>
            <person name="Papenfuss A.P."/>
            <person name="Gasser R.B.G."/>
            <person name="Fischer K.F."/>
        </authorList>
    </citation>
    <scope>NUCLEOTIDE SEQUENCE</scope>
    <source>
        <strain evidence="3">SSS_KF_BRIS2020</strain>
    </source>
</reference>
<feature type="region of interest" description="Disordered" evidence="1">
    <location>
        <begin position="1165"/>
        <end position="1198"/>
    </location>
</feature>
<feature type="compositionally biased region" description="Basic residues" evidence="1">
    <location>
        <begin position="868"/>
        <end position="895"/>
    </location>
</feature>
<feature type="compositionally biased region" description="Polar residues" evidence="1">
    <location>
        <begin position="9"/>
        <end position="20"/>
    </location>
</feature>
<organism evidence="3">
    <name type="scientific">Sarcoptes scabiei</name>
    <name type="common">Itch mite</name>
    <name type="synonym">Acarus scabiei</name>
    <dbReference type="NCBI Taxonomy" id="52283"/>
    <lineage>
        <taxon>Eukaryota</taxon>
        <taxon>Metazoa</taxon>
        <taxon>Ecdysozoa</taxon>
        <taxon>Arthropoda</taxon>
        <taxon>Chelicerata</taxon>
        <taxon>Arachnida</taxon>
        <taxon>Acari</taxon>
        <taxon>Acariformes</taxon>
        <taxon>Sarcoptiformes</taxon>
        <taxon>Astigmata</taxon>
        <taxon>Psoroptidia</taxon>
        <taxon>Sarcoptoidea</taxon>
        <taxon>Sarcoptidae</taxon>
        <taxon>Sarcoptinae</taxon>
        <taxon>Sarcoptes</taxon>
    </lineage>
</organism>
<dbReference type="InterPro" id="IPR036034">
    <property type="entry name" value="PDZ_sf"/>
</dbReference>
<feature type="domain" description="PDZ" evidence="2">
    <location>
        <begin position="943"/>
        <end position="1013"/>
    </location>
</feature>
<feature type="compositionally biased region" description="Acidic residues" evidence="1">
    <location>
        <begin position="1727"/>
        <end position="1738"/>
    </location>
</feature>
<feature type="region of interest" description="Disordered" evidence="1">
    <location>
        <begin position="822"/>
        <end position="913"/>
    </location>
</feature>
<keyword evidence="5" id="KW-1185">Reference proteome</keyword>
<dbReference type="PROSITE" id="PS50106">
    <property type="entry name" value="PDZ"/>
    <property type="match status" value="5"/>
</dbReference>